<evidence type="ECO:0008006" key="3">
    <source>
        <dbReference type="Google" id="ProtNLM"/>
    </source>
</evidence>
<protein>
    <recommendedName>
        <fullName evidence="3">Phage tail protein</fullName>
    </recommendedName>
</protein>
<gene>
    <name evidence="1" type="ORF">EOD42_14155</name>
</gene>
<dbReference type="Proteomes" id="UP000282957">
    <property type="component" value="Unassembled WGS sequence"/>
</dbReference>
<proteinExistence type="predicted"/>
<dbReference type="OrthoDB" id="8607203at2"/>
<name>A0A437MF10_9PROT</name>
<dbReference type="InterPro" id="IPR010265">
    <property type="entry name" value="Phage_lambda_TipM"/>
</dbReference>
<sequence length="142" mass="16088">MTVNIGPVTIYPDGTATWSGATPSYIGTQPVWQPPRSPDAPVEGDEAPELVKHRFNDGYVMRSPKGLNHVTMNVNLSFSNIYAAEKDAILGFLRGRGGYQPFWWQQPNELMRRWICERWAGRQLGPDRWQVTAALTRDWSPS</sequence>
<dbReference type="EMBL" id="SACL01000004">
    <property type="protein sequence ID" value="RVT96251.1"/>
    <property type="molecule type" value="Genomic_DNA"/>
</dbReference>
<keyword evidence="2" id="KW-1185">Reference proteome</keyword>
<reference evidence="1 2" key="1">
    <citation type="submission" date="2019-01" db="EMBL/GenBank/DDBJ databases">
        <authorList>
            <person name="Chen W.-M."/>
        </authorList>
    </citation>
    <scope>NUCLEOTIDE SEQUENCE [LARGE SCALE GENOMIC DNA]</scope>
    <source>
        <strain evidence="1 2">CCP-6</strain>
    </source>
</reference>
<comment type="caution">
    <text evidence="1">The sequence shown here is derived from an EMBL/GenBank/DDBJ whole genome shotgun (WGS) entry which is preliminary data.</text>
</comment>
<dbReference type="Pfam" id="PF05939">
    <property type="entry name" value="Phage_min_tail"/>
    <property type="match status" value="1"/>
</dbReference>
<dbReference type="RefSeq" id="WP_127788184.1">
    <property type="nucleotide sequence ID" value="NZ_SACL01000004.1"/>
</dbReference>
<evidence type="ECO:0000313" key="2">
    <source>
        <dbReference type="Proteomes" id="UP000282957"/>
    </source>
</evidence>
<accession>A0A437MF10</accession>
<dbReference type="AlphaFoldDB" id="A0A437MF10"/>
<evidence type="ECO:0000313" key="1">
    <source>
        <dbReference type="EMBL" id="RVT96251.1"/>
    </source>
</evidence>
<organism evidence="1 2">
    <name type="scientific">Rhodovarius crocodyli</name>
    <dbReference type="NCBI Taxonomy" id="1979269"/>
    <lineage>
        <taxon>Bacteria</taxon>
        <taxon>Pseudomonadati</taxon>
        <taxon>Pseudomonadota</taxon>
        <taxon>Alphaproteobacteria</taxon>
        <taxon>Acetobacterales</taxon>
        <taxon>Roseomonadaceae</taxon>
        <taxon>Rhodovarius</taxon>
    </lineage>
</organism>